<comment type="caution">
    <text evidence="2">The sequence shown here is derived from an EMBL/GenBank/DDBJ whole genome shotgun (WGS) entry which is preliminary data.</text>
</comment>
<dbReference type="EMBL" id="LCFB01000052">
    <property type="protein sequence ID" value="KKS82919.1"/>
    <property type="molecule type" value="Genomic_DNA"/>
</dbReference>
<evidence type="ECO:0000313" key="2">
    <source>
        <dbReference type="EMBL" id="KKS82919.1"/>
    </source>
</evidence>
<reference evidence="2 3" key="1">
    <citation type="journal article" date="2015" name="Nature">
        <title>rRNA introns, odd ribosomes, and small enigmatic genomes across a large radiation of phyla.</title>
        <authorList>
            <person name="Brown C.T."/>
            <person name="Hug L.A."/>
            <person name="Thomas B.C."/>
            <person name="Sharon I."/>
            <person name="Castelle C.J."/>
            <person name="Singh A."/>
            <person name="Wilkins M.J."/>
            <person name="Williams K.H."/>
            <person name="Banfield J.F."/>
        </authorList>
    </citation>
    <scope>NUCLEOTIDE SEQUENCE [LARGE SCALE GENOMIC DNA]</scope>
</reference>
<dbReference type="Proteomes" id="UP000034543">
    <property type="component" value="Unassembled WGS sequence"/>
</dbReference>
<accession>A0A0G1CBX0</accession>
<organism evidence="2 3">
    <name type="scientific">Candidatus Gottesmanbacteria bacterium GW2011_GWA1_43_11</name>
    <dbReference type="NCBI Taxonomy" id="1618436"/>
    <lineage>
        <taxon>Bacteria</taxon>
        <taxon>Candidatus Gottesmaniibacteriota</taxon>
    </lineage>
</organism>
<dbReference type="STRING" id="1618436.UV59_C0052G0004"/>
<name>A0A0G1CBX0_9BACT</name>
<dbReference type="AlphaFoldDB" id="A0A0G1CBX0"/>
<proteinExistence type="predicted"/>
<evidence type="ECO:0000256" key="1">
    <source>
        <dbReference type="SAM" id="MobiDB-lite"/>
    </source>
</evidence>
<feature type="region of interest" description="Disordered" evidence="1">
    <location>
        <begin position="138"/>
        <end position="160"/>
    </location>
</feature>
<feature type="region of interest" description="Disordered" evidence="1">
    <location>
        <begin position="1"/>
        <end position="22"/>
    </location>
</feature>
<protein>
    <submittedName>
        <fullName evidence="2">Uncharacterized protein</fullName>
    </submittedName>
</protein>
<sequence length="160" mass="16123">MALKSPDMTTPDVSDVGDVVASPGRKVTIPNPIVGSVKGAGAALKYGGGGLSKLIRAGWRNKRDLGMIGATAAMTASAMAPEKAVSVPKNVIDAGTYTVNDPKGAAGSATTATEQALLDAADAAIAKGRQGMEIVGEKFDLPGTNNHASEPAPVNPEKKN</sequence>
<evidence type="ECO:0000313" key="3">
    <source>
        <dbReference type="Proteomes" id="UP000034543"/>
    </source>
</evidence>
<gene>
    <name evidence="2" type="ORF">UV59_C0052G0004</name>
</gene>